<keyword evidence="1" id="KW-0732">Signal</keyword>
<dbReference type="HOGENOM" id="CLU_2402966_0_0_1"/>
<evidence type="ECO:0000313" key="2">
    <source>
        <dbReference type="EMBL" id="KEH34816.1"/>
    </source>
</evidence>
<feature type="signal peptide" evidence="1">
    <location>
        <begin position="1"/>
        <end position="24"/>
    </location>
</feature>
<protein>
    <recommendedName>
        <fullName evidence="5">Transmembrane protein</fullName>
    </recommendedName>
</protein>
<evidence type="ECO:0000313" key="4">
    <source>
        <dbReference type="Proteomes" id="UP000002051"/>
    </source>
</evidence>
<evidence type="ECO:0000313" key="3">
    <source>
        <dbReference type="EnsemblPlants" id="KEH34816"/>
    </source>
</evidence>
<proteinExistence type="predicted"/>
<evidence type="ECO:0008006" key="5">
    <source>
        <dbReference type="Google" id="ProtNLM"/>
    </source>
</evidence>
<accession>A0A072UZF7</accession>
<feature type="chain" id="PRO_5014500118" description="Transmembrane protein" evidence="1">
    <location>
        <begin position="25"/>
        <end position="93"/>
    </location>
</feature>
<gene>
    <name evidence="2" type="ordered locus">MTR_3g072005</name>
</gene>
<evidence type="ECO:0000256" key="1">
    <source>
        <dbReference type="SAM" id="SignalP"/>
    </source>
</evidence>
<dbReference type="EMBL" id="CM001219">
    <property type="protein sequence ID" value="KEH34816.1"/>
    <property type="molecule type" value="Genomic_DNA"/>
</dbReference>
<dbReference type="AlphaFoldDB" id="A0A072UZF7"/>
<reference evidence="2 4" key="2">
    <citation type="journal article" date="2014" name="BMC Genomics">
        <title>An improved genome release (version Mt4.0) for the model legume Medicago truncatula.</title>
        <authorList>
            <person name="Tang H."/>
            <person name="Krishnakumar V."/>
            <person name="Bidwell S."/>
            <person name="Rosen B."/>
            <person name="Chan A."/>
            <person name="Zhou S."/>
            <person name="Gentzbittel L."/>
            <person name="Childs K.L."/>
            <person name="Yandell M."/>
            <person name="Gundlach H."/>
            <person name="Mayer K.F."/>
            <person name="Schwartz D.C."/>
            <person name="Town C.D."/>
        </authorList>
    </citation>
    <scope>GENOME REANNOTATION</scope>
    <source>
        <strain evidence="2">A17</strain>
        <strain evidence="3 4">cv. Jemalong A17</strain>
    </source>
</reference>
<keyword evidence="4" id="KW-1185">Reference proteome</keyword>
<reference evidence="3" key="3">
    <citation type="submission" date="2015-04" db="UniProtKB">
        <authorList>
            <consortium name="EnsemblPlants"/>
        </authorList>
    </citation>
    <scope>IDENTIFICATION</scope>
    <source>
        <strain evidence="3">cv. Jemalong A17</strain>
    </source>
</reference>
<dbReference type="Proteomes" id="UP000002051">
    <property type="component" value="Chromosome 3"/>
</dbReference>
<reference evidence="2 4" key="1">
    <citation type="journal article" date="2011" name="Nature">
        <title>The Medicago genome provides insight into the evolution of rhizobial symbioses.</title>
        <authorList>
            <person name="Young N.D."/>
            <person name="Debelle F."/>
            <person name="Oldroyd G.E."/>
            <person name="Geurts R."/>
            <person name="Cannon S.B."/>
            <person name="Udvardi M.K."/>
            <person name="Benedito V.A."/>
            <person name="Mayer K.F."/>
            <person name="Gouzy J."/>
            <person name="Schoof H."/>
            <person name="Van de Peer Y."/>
            <person name="Proost S."/>
            <person name="Cook D.R."/>
            <person name="Meyers B.C."/>
            <person name="Spannagl M."/>
            <person name="Cheung F."/>
            <person name="De Mita S."/>
            <person name="Krishnakumar V."/>
            <person name="Gundlach H."/>
            <person name="Zhou S."/>
            <person name="Mudge J."/>
            <person name="Bharti A.K."/>
            <person name="Murray J.D."/>
            <person name="Naoumkina M.A."/>
            <person name="Rosen B."/>
            <person name="Silverstein K.A."/>
            <person name="Tang H."/>
            <person name="Rombauts S."/>
            <person name="Zhao P.X."/>
            <person name="Zhou P."/>
            <person name="Barbe V."/>
            <person name="Bardou P."/>
            <person name="Bechner M."/>
            <person name="Bellec A."/>
            <person name="Berger A."/>
            <person name="Berges H."/>
            <person name="Bidwell S."/>
            <person name="Bisseling T."/>
            <person name="Choisne N."/>
            <person name="Couloux A."/>
            <person name="Denny R."/>
            <person name="Deshpande S."/>
            <person name="Dai X."/>
            <person name="Doyle J.J."/>
            <person name="Dudez A.M."/>
            <person name="Farmer A.D."/>
            <person name="Fouteau S."/>
            <person name="Franken C."/>
            <person name="Gibelin C."/>
            <person name="Gish J."/>
            <person name="Goldstein S."/>
            <person name="Gonzalez A.J."/>
            <person name="Green P.J."/>
            <person name="Hallab A."/>
            <person name="Hartog M."/>
            <person name="Hua A."/>
            <person name="Humphray S.J."/>
            <person name="Jeong D.H."/>
            <person name="Jing Y."/>
            <person name="Jocker A."/>
            <person name="Kenton S.M."/>
            <person name="Kim D.J."/>
            <person name="Klee K."/>
            <person name="Lai H."/>
            <person name="Lang C."/>
            <person name="Lin S."/>
            <person name="Macmil S.L."/>
            <person name="Magdelenat G."/>
            <person name="Matthews L."/>
            <person name="McCorrison J."/>
            <person name="Monaghan E.L."/>
            <person name="Mun J.H."/>
            <person name="Najar F.Z."/>
            <person name="Nicholson C."/>
            <person name="Noirot C."/>
            <person name="O'Bleness M."/>
            <person name="Paule C.R."/>
            <person name="Poulain J."/>
            <person name="Prion F."/>
            <person name="Qin B."/>
            <person name="Qu C."/>
            <person name="Retzel E.F."/>
            <person name="Riddle C."/>
            <person name="Sallet E."/>
            <person name="Samain S."/>
            <person name="Samson N."/>
            <person name="Sanders I."/>
            <person name="Saurat O."/>
            <person name="Scarpelli C."/>
            <person name="Schiex T."/>
            <person name="Segurens B."/>
            <person name="Severin A.J."/>
            <person name="Sherrier D.J."/>
            <person name="Shi R."/>
            <person name="Sims S."/>
            <person name="Singer S.R."/>
            <person name="Sinharoy S."/>
            <person name="Sterck L."/>
            <person name="Viollet A."/>
            <person name="Wang B.B."/>
            <person name="Wang K."/>
            <person name="Wang M."/>
            <person name="Wang X."/>
            <person name="Warfsmann J."/>
            <person name="Weissenbach J."/>
            <person name="White D.D."/>
            <person name="White J.D."/>
            <person name="Wiley G.B."/>
            <person name="Wincker P."/>
            <person name="Xing Y."/>
            <person name="Yang L."/>
            <person name="Yao Z."/>
            <person name="Ying F."/>
            <person name="Zhai J."/>
            <person name="Zhou L."/>
            <person name="Zuber A."/>
            <person name="Denarie J."/>
            <person name="Dixon R.A."/>
            <person name="May G.D."/>
            <person name="Schwartz D.C."/>
            <person name="Rogers J."/>
            <person name="Quetier F."/>
            <person name="Town C.D."/>
            <person name="Roe B.A."/>
        </authorList>
    </citation>
    <scope>NUCLEOTIDE SEQUENCE [LARGE SCALE GENOMIC DNA]</scope>
    <source>
        <strain evidence="2">A17</strain>
        <strain evidence="3 4">cv. Jemalong A17</strain>
    </source>
</reference>
<name>A0A072UZF7_MEDTR</name>
<organism evidence="2 4">
    <name type="scientific">Medicago truncatula</name>
    <name type="common">Barrel medic</name>
    <name type="synonym">Medicago tribuloides</name>
    <dbReference type="NCBI Taxonomy" id="3880"/>
    <lineage>
        <taxon>Eukaryota</taxon>
        <taxon>Viridiplantae</taxon>
        <taxon>Streptophyta</taxon>
        <taxon>Embryophyta</taxon>
        <taxon>Tracheophyta</taxon>
        <taxon>Spermatophyta</taxon>
        <taxon>Magnoliopsida</taxon>
        <taxon>eudicotyledons</taxon>
        <taxon>Gunneridae</taxon>
        <taxon>Pentapetalae</taxon>
        <taxon>rosids</taxon>
        <taxon>fabids</taxon>
        <taxon>Fabales</taxon>
        <taxon>Fabaceae</taxon>
        <taxon>Papilionoideae</taxon>
        <taxon>50 kb inversion clade</taxon>
        <taxon>NPAAA clade</taxon>
        <taxon>Hologalegina</taxon>
        <taxon>IRL clade</taxon>
        <taxon>Trifolieae</taxon>
        <taxon>Medicago</taxon>
    </lineage>
</organism>
<sequence>MVFLGLKARILAALCLDQVLLSKANQWISKHVCLKQASAHLVHHHRQCILTRNMSSLQHHFVQSKLPRSTSFTSHKANTLKYHLVGAHKCNAV</sequence>
<dbReference type="EnsemblPlants" id="KEH34816">
    <property type="protein sequence ID" value="KEH34816"/>
    <property type="gene ID" value="MTR_3g072005"/>
</dbReference>